<organism evidence="1 2">
    <name type="scientific">Echinicola strongylocentroti</name>
    <dbReference type="NCBI Taxonomy" id="1795355"/>
    <lineage>
        <taxon>Bacteria</taxon>
        <taxon>Pseudomonadati</taxon>
        <taxon>Bacteroidota</taxon>
        <taxon>Cytophagia</taxon>
        <taxon>Cytophagales</taxon>
        <taxon>Cyclobacteriaceae</taxon>
        <taxon>Echinicola</taxon>
    </lineage>
</organism>
<reference evidence="1 2" key="1">
    <citation type="submission" date="2018-06" db="EMBL/GenBank/DDBJ databases">
        <title>Echinicola strongylocentroti sp. nov., isolated from a sea urchin Strongylocentrotus intermedius.</title>
        <authorList>
            <person name="Bae S.S."/>
        </authorList>
    </citation>
    <scope>NUCLEOTIDE SEQUENCE [LARGE SCALE GENOMIC DNA]</scope>
    <source>
        <strain evidence="1 2">MEBiC08714</strain>
    </source>
</reference>
<dbReference type="PROSITE" id="PS51257">
    <property type="entry name" value="PROKAR_LIPOPROTEIN"/>
    <property type="match status" value="1"/>
</dbReference>
<dbReference type="KEGG" id="est:DN752_02250"/>
<dbReference type="EMBL" id="CP030041">
    <property type="protein sequence ID" value="AWW29050.1"/>
    <property type="molecule type" value="Genomic_DNA"/>
</dbReference>
<name>A0A2Z4IDY2_9BACT</name>
<sequence>MRKTTVVDILLYSLVLGVFLGLTGCQEDVEPGETLVYENDFTTENLKEIKNGRLRAYNGQTVLGNYNNEEIAINVADLPSHKFLRVTVDLLLHDSWDGNAGPAGGPDKWYLEIDGQSLINSTFSNQPCVPTWCLSQSYPEPYGRHNDPKTGAEDTNLPGLCRYADSLGWTTKYRISKIIQHKEDQITLVCGDETVQQHLTTSQICDESWSLSSIKVHLVE</sequence>
<proteinExistence type="predicted"/>
<dbReference type="Proteomes" id="UP000248688">
    <property type="component" value="Chromosome"/>
</dbReference>
<evidence type="ECO:0008006" key="3">
    <source>
        <dbReference type="Google" id="ProtNLM"/>
    </source>
</evidence>
<protein>
    <recommendedName>
        <fullName evidence="3">Lipoprotein</fullName>
    </recommendedName>
</protein>
<keyword evidence="2" id="KW-1185">Reference proteome</keyword>
<accession>A0A2Z4IDY2</accession>
<evidence type="ECO:0000313" key="1">
    <source>
        <dbReference type="EMBL" id="AWW29050.1"/>
    </source>
</evidence>
<dbReference type="OrthoDB" id="670226at2"/>
<gene>
    <name evidence="1" type="ORF">DN752_02250</name>
</gene>
<dbReference type="AlphaFoldDB" id="A0A2Z4IDY2"/>
<evidence type="ECO:0000313" key="2">
    <source>
        <dbReference type="Proteomes" id="UP000248688"/>
    </source>
</evidence>